<evidence type="ECO:0000313" key="7">
    <source>
        <dbReference type="Proteomes" id="UP000003039"/>
    </source>
</evidence>
<accession>B7WT58</accession>
<dbReference type="PANTHER" id="PTHR43179:SF12">
    <property type="entry name" value="GALACTOFURANOSYLTRANSFERASE GLFT2"/>
    <property type="match status" value="1"/>
</dbReference>
<dbReference type="EMBL" id="AAUJ02000001">
    <property type="protein sequence ID" value="EED65426.1"/>
    <property type="molecule type" value="Genomic_DNA"/>
</dbReference>
<dbReference type="SUPFAM" id="SSF53448">
    <property type="entry name" value="Nucleotide-diphospho-sugar transferases"/>
    <property type="match status" value="1"/>
</dbReference>
<dbReference type="Pfam" id="PF00535">
    <property type="entry name" value="Glycos_transf_2"/>
    <property type="match status" value="1"/>
</dbReference>
<proteinExistence type="inferred from homology"/>
<keyword evidence="4" id="KW-0812">Transmembrane</keyword>
<evidence type="ECO:0000256" key="1">
    <source>
        <dbReference type="ARBA" id="ARBA00006739"/>
    </source>
</evidence>
<dbReference type="Gene3D" id="3.90.550.10">
    <property type="entry name" value="Spore Coat Polysaccharide Biosynthesis Protein SpsA, Chain A"/>
    <property type="match status" value="1"/>
</dbReference>
<dbReference type="Proteomes" id="UP000003039">
    <property type="component" value="Unassembled WGS sequence"/>
</dbReference>
<protein>
    <submittedName>
        <fullName evidence="6">Glycosyl transferase family 2</fullName>
    </submittedName>
</protein>
<dbReference type="GO" id="GO:0016757">
    <property type="term" value="F:glycosyltransferase activity"/>
    <property type="evidence" value="ECO:0007669"/>
    <property type="project" value="UniProtKB-KW"/>
</dbReference>
<dbReference type="InterPro" id="IPR029044">
    <property type="entry name" value="Nucleotide-diphossugar_trans"/>
</dbReference>
<dbReference type="PANTHER" id="PTHR43179">
    <property type="entry name" value="RHAMNOSYLTRANSFERASE WBBL"/>
    <property type="match status" value="1"/>
</dbReference>
<reference evidence="6 7" key="1">
    <citation type="journal article" date="2004" name="Appl. Environ. Microbiol.">
        <title>Mineralization of individual congeners of linear alkylbenzenesulfonate by defined pairs of heterotrophic bacteria.</title>
        <authorList>
            <person name="Schleheck D."/>
            <person name="Knepper T.P."/>
            <person name="Fischer K."/>
            <person name="Cook A.M."/>
        </authorList>
    </citation>
    <scope>NUCLEOTIDE SEQUENCE [LARGE SCALE GENOMIC DNA]</scope>
    <source>
        <strain evidence="7">DSM 14576 / KF-1</strain>
    </source>
</reference>
<dbReference type="AlphaFoldDB" id="B7WT58"/>
<dbReference type="CDD" id="cd02526">
    <property type="entry name" value="GT2_RfbF_like"/>
    <property type="match status" value="1"/>
</dbReference>
<comment type="caution">
    <text evidence="6">The sequence shown here is derived from an EMBL/GenBank/DDBJ whole genome shotgun (WGS) entry which is preliminary data.</text>
</comment>
<sequence length="292" mass="33130">MKNEKIYAIVVSFNGGFEIFKTIESIRKQVNKVIVVDNCSDNVDFSALEYLELNANLSLIRLDQNYGIAYAQNIGVAVAHAEGADWVLMLDQDSACAPDMLDKLLAVMESVDKEKIGFICPNVEYQGKNLNADRGSIFTEVASAISSGCLFPMSTLQFAGPQCVEYFIDSVDFEYCLRLRSLGYKLINAGNAVLEHKLGKKTQVSFFGIYFSIFTHSPFRRYYIIRNHIFLIKKFWKIFPLFLIKKTILLIILIMQIFLFESKKGENLHQCWQGLIDGFKGRGGKNVSKLHI</sequence>
<keyword evidence="4" id="KW-0472">Membrane</keyword>
<dbReference type="eggNOG" id="COG1216">
    <property type="taxonomic scope" value="Bacteria"/>
</dbReference>
<organism evidence="6 7">
    <name type="scientific">Comamonas testosteroni (strain DSM 14576 / KF-1)</name>
    <name type="common">Pseudomonas testosteroni</name>
    <dbReference type="NCBI Taxonomy" id="399795"/>
    <lineage>
        <taxon>Bacteria</taxon>
        <taxon>Pseudomonadati</taxon>
        <taxon>Pseudomonadota</taxon>
        <taxon>Betaproteobacteria</taxon>
        <taxon>Burkholderiales</taxon>
        <taxon>Comamonadaceae</taxon>
        <taxon>Comamonas</taxon>
    </lineage>
</organism>
<evidence type="ECO:0000256" key="2">
    <source>
        <dbReference type="ARBA" id="ARBA00022676"/>
    </source>
</evidence>
<evidence type="ECO:0000256" key="3">
    <source>
        <dbReference type="ARBA" id="ARBA00022679"/>
    </source>
</evidence>
<feature type="transmembrane region" description="Helical" evidence="4">
    <location>
        <begin position="235"/>
        <end position="259"/>
    </location>
</feature>
<dbReference type="RefSeq" id="WP_003051033.1">
    <property type="nucleotide sequence ID" value="NZ_AAUJ02000001.1"/>
</dbReference>
<evidence type="ECO:0000256" key="4">
    <source>
        <dbReference type="SAM" id="Phobius"/>
    </source>
</evidence>
<comment type="similarity">
    <text evidence="1">Belongs to the glycosyltransferase 2 family.</text>
</comment>
<name>B7WT58_COMTK</name>
<keyword evidence="2" id="KW-0328">Glycosyltransferase</keyword>
<feature type="domain" description="Glycosyltransferase 2-like" evidence="5">
    <location>
        <begin position="8"/>
        <end position="112"/>
    </location>
</feature>
<gene>
    <name evidence="6" type="ORF">CtesDRAFT_PD0372</name>
</gene>
<dbReference type="InterPro" id="IPR001173">
    <property type="entry name" value="Glyco_trans_2-like"/>
</dbReference>
<evidence type="ECO:0000313" key="6">
    <source>
        <dbReference type="EMBL" id="EED65426.1"/>
    </source>
</evidence>
<keyword evidence="4" id="KW-1133">Transmembrane helix</keyword>
<evidence type="ECO:0000259" key="5">
    <source>
        <dbReference type="Pfam" id="PF00535"/>
    </source>
</evidence>
<keyword evidence="3 6" id="KW-0808">Transferase</keyword>
<dbReference type="OrthoDB" id="9771846at2"/>